<dbReference type="Proteomes" id="UP001162480">
    <property type="component" value="Chromosome 1"/>
</dbReference>
<gene>
    <name evidence="2" type="ORF">OCTVUL_1B008616</name>
</gene>
<keyword evidence="3" id="KW-1185">Reference proteome</keyword>
<evidence type="ECO:0000313" key="2">
    <source>
        <dbReference type="EMBL" id="CAI9715701.1"/>
    </source>
</evidence>
<proteinExistence type="predicted"/>
<dbReference type="AlphaFoldDB" id="A0AA36EVF9"/>
<protein>
    <submittedName>
        <fullName evidence="2">Uncharacterized protein</fullName>
    </submittedName>
</protein>
<feature type="compositionally biased region" description="Basic and acidic residues" evidence="1">
    <location>
        <begin position="40"/>
        <end position="49"/>
    </location>
</feature>
<name>A0AA36EVF9_OCTVU</name>
<feature type="compositionally biased region" description="Acidic residues" evidence="1">
    <location>
        <begin position="1"/>
        <end position="13"/>
    </location>
</feature>
<accession>A0AA36EVF9</accession>
<feature type="compositionally biased region" description="Acidic residues" evidence="1">
    <location>
        <begin position="29"/>
        <end position="39"/>
    </location>
</feature>
<reference evidence="2" key="1">
    <citation type="submission" date="2023-08" db="EMBL/GenBank/DDBJ databases">
        <authorList>
            <person name="Alioto T."/>
            <person name="Alioto T."/>
            <person name="Gomez Garrido J."/>
        </authorList>
    </citation>
    <scope>NUCLEOTIDE SEQUENCE</scope>
</reference>
<evidence type="ECO:0000256" key="1">
    <source>
        <dbReference type="SAM" id="MobiDB-lite"/>
    </source>
</evidence>
<feature type="region of interest" description="Disordered" evidence="1">
    <location>
        <begin position="1"/>
        <end position="49"/>
    </location>
</feature>
<evidence type="ECO:0000313" key="3">
    <source>
        <dbReference type="Proteomes" id="UP001162480"/>
    </source>
</evidence>
<dbReference type="EMBL" id="OX597814">
    <property type="protein sequence ID" value="CAI9715701.1"/>
    <property type="molecule type" value="Genomic_DNA"/>
</dbReference>
<organism evidence="2 3">
    <name type="scientific">Octopus vulgaris</name>
    <name type="common">Common octopus</name>
    <dbReference type="NCBI Taxonomy" id="6645"/>
    <lineage>
        <taxon>Eukaryota</taxon>
        <taxon>Metazoa</taxon>
        <taxon>Spiralia</taxon>
        <taxon>Lophotrochozoa</taxon>
        <taxon>Mollusca</taxon>
        <taxon>Cephalopoda</taxon>
        <taxon>Coleoidea</taxon>
        <taxon>Octopodiformes</taxon>
        <taxon>Octopoda</taxon>
        <taxon>Incirrata</taxon>
        <taxon>Octopodidae</taxon>
        <taxon>Octopus</taxon>
    </lineage>
</organism>
<sequence>MPNAEEEEEEEEKEERKKRSRSRGGGSGGEEEVEEDEERSEVGKQQKHFQDKLNIVQRLLLTISLHQLRIAEM</sequence>